<proteinExistence type="predicted"/>
<keyword evidence="3" id="KW-0479">Metal-binding</keyword>
<keyword evidence="7" id="KW-0969">Cilium</keyword>
<dbReference type="InterPro" id="IPR018247">
    <property type="entry name" value="EF_Hand_1_Ca_BS"/>
</dbReference>
<protein>
    <recommendedName>
        <fullName evidence="10">EF-hand domain-containing protein</fullName>
    </recommendedName>
</protein>
<keyword evidence="6" id="KW-0282">Flagellum</keyword>
<dbReference type="EMBL" id="WNTK01000011">
    <property type="protein sequence ID" value="KAG9476173.1"/>
    <property type="molecule type" value="Genomic_DNA"/>
</dbReference>
<dbReference type="Proteomes" id="UP000770717">
    <property type="component" value="Unassembled WGS sequence"/>
</dbReference>
<evidence type="ECO:0000256" key="1">
    <source>
        <dbReference type="ARBA" id="ARBA00004611"/>
    </source>
</evidence>
<evidence type="ECO:0000256" key="9">
    <source>
        <dbReference type="ARBA" id="ARBA00023273"/>
    </source>
</evidence>
<keyword evidence="8" id="KW-0206">Cytoskeleton</keyword>
<organism evidence="11 12">
    <name type="scientific">Eleutherodactylus coqui</name>
    <name type="common">Puerto Rican coqui</name>
    <dbReference type="NCBI Taxonomy" id="57060"/>
    <lineage>
        <taxon>Eukaryota</taxon>
        <taxon>Metazoa</taxon>
        <taxon>Chordata</taxon>
        <taxon>Craniata</taxon>
        <taxon>Vertebrata</taxon>
        <taxon>Euteleostomi</taxon>
        <taxon>Amphibia</taxon>
        <taxon>Batrachia</taxon>
        <taxon>Anura</taxon>
        <taxon>Neobatrachia</taxon>
        <taxon>Hyloidea</taxon>
        <taxon>Eleutherodactylidae</taxon>
        <taxon>Eleutherodactylinae</taxon>
        <taxon>Eleutherodactylus</taxon>
        <taxon>Eleutherodactylus</taxon>
    </lineage>
</organism>
<dbReference type="GO" id="GO:0005509">
    <property type="term" value="F:calcium ion binding"/>
    <property type="evidence" value="ECO:0007669"/>
    <property type="project" value="InterPro"/>
</dbReference>
<evidence type="ECO:0000313" key="12">
    <source>
        <dbReference type="Proteomes" id="UP000770717"/>
    </source>
</evidence>
<evidence type="ECO:0000256" key="2">
    <source>
        <dbReference type="ARBA" id="ARBA00022490"/>
    </source>
</evidence>
<comment type="subcellular location">
    <subcellularLocation>
        <location evidence="1">Cytoplasm</location>
        <location evidence="1">Cytoskeleton</location>
        <location evidence="1">Flagellum axoneme</location>
    </subcellularLocation>
</comment>
<keyword evidence="4" id="KW-0677">Repeat</keyword>
<dbReference type="InterPro" id="IPR002048">
    <property type="entry name" value="EF_hand_dom"/>
</dbReference>
<dbReference type="CDD" id="cd00051">
    <property type="entry name" value="EFh"/>
    <property type="match status" value="1"/>
</dbReference>
<dbReference type="SUPFAM" id="SSF47473">
    <property type="entry name" value="EF-hand"/>
    <property type="match status" value="1"/>
</dbReference>
<dbReference type="SMART" id="SM00054">
    <property type="entry name" value="EFh"/>
    <property type="match status" value="2"/>
</dbReference>
<evidence type="ECO:0000256" key="5">
    <source>
        <dbReference type="ARBA" id="ARBA00022837"/>
    </source>
</evidence>
<dbReference type="InterPro" id="IPR040193">
    <property type="entry name" value="EFHC1/EFHC2/EFHB"/>
</dbReference>
<dbReference type="PANTHER" id="PTHR12086">
    <property type="entry name" value="EF-HAND DOMAIN C-TERMINAL CONTAINING PROTEIN"/>
    <property type="match status" value="1"/>
</dbReference>
<dbReference type="Gene3D" id="1.10.238.10">
    <property type="entry name" value="EF-hand"/>
    <property type="match status" value="1"/>
</dbReference>
<keyword evidence="2" id="KW-0963">Cytoplasm</keyword>
<evidence type="ECO:0000256" key="6">
    <source>
        <dbReference type="ARBA" id="ARBA00022846"/>
    </source>
</evidence>
<keyword evidence="12" id="KW-1185">Reference proteome</keyword>
<comment type="caution">
    <text evidence="11">The sequence shown here is derived from an EMBL/GenBank/DDBJ whole genome shotgun (WGS) entry which is preliminary data.</text>
</comment>
<accession>A0A8J6EVZ4</accession>
<evidence type="ECO:0000259" key="10">
    <source>
        <dbReference type="PROSITE" id="PS50222"/>
    </source>
</evidence>
<dbReference type="InterPro" id="IPR011992">
    <property type="entry name" value="EF-hand-dom_pair"/>
</dbReference>
<dbReference type="OrthoDB" id="2096280at2759"/>
<gene>
    <name evidence="11" type="ORF">GDO78_002976</name>
</gene>
<evidence type="ECO:0000256" key="4">
    <source>
        <dbReference type="ARBA" id="ARBA00022737"/>
    </source>
</evidence>
<dbReference type="AlphaFoldDB" id="A0A8J6EVZ4"/>
<sequence length="569" mass="64662">MGGKRNEEPAPQYLGRFLERSPHVRAAGKLFPTGERAASCLAQLDSRPTTPPVVQKFLNSRRPNPGAQTIFYGKANDPKKENYIVHGVSTRPSLSAGSLINLPLKTLFQQKLLEKKESLYSSARRTPLGKSYDQAAAFPANINFNNTTFGRKYQRSLSAGVLINPSKSFQEIEEESHKGHDLYVVTHNDYDVGERRNRKYDWAKFKKDNRFGIETPHFNDGRNVARSLRWLQEIKMSEAANIVSKRVDDFRERSQHQVGKVLDPIADTLKVPADHTFGILLQPEKYGVGDILHYRAPKDFLRGKDRQRAILASVQEHLKRTNHQNFTSLLEAFRHYDKNEDGKIDKDDLKKTCDQFGLDINPAVLDSLIEYCDIDRDGLINFIEFANFLNWKDKMSIGNQVSPEGQLKPEDLVLEEGASEKTLRSLSRGNKAPDFYQTSSSRINAVVGRPESSCMKTYGIPTIRTDLAPPRFHRISDRTNYGDESNALGLLYPSIFTQHTVYERDIFKSRTKEEIAQILHNIGVNIPDNAFEELWKLAAKRHPKGEVSVETMRSVLDDVHSNTKLYSIG</sequence>
<evidence type="ECO:0000313" key="11">
    <source>
        <dbReference type="EMBL" id="KAG9476173.1"/>
    </source>
</evidence>
<dbReference type="PANTHER" id="PTHR12086:SF12">
    <property type="entry name" value="EF-HAND DOMAIN-CONTAINING FAMILY MEMBER B"/>
    <property type="match status" value="1"/>
</dbReference>
<keyword evidence="5" id="KW-0106">Calcium</keyword>
<dbReference type="PROSITE" id="PS00018">
    <property type="entry name" value="EF_HAND_1"/>
    <property type="match status" value="2"/>
</dbReference>
<feature type="domain" description="EF-hand" evidence="10">
    <location>
        <begin position="360"/>
        <end position="395"/>
    </location>
</feature>
<evidence type="ECO:0000256" key="7">
    <source>
        <dbReference type="ARBA" id="ARBA00023069"/>
    </source>
</evidence>
<evidence type="ECO:0000256" key="8">
    <source>
        <dbReference type="ARBA" id="ARBA00023212"/>
    </source>
</evidence>
<dbReference type="InterPro" id="IPR057428">
    <property type="entry name" value="EFHB_EF-hand_C"/>
</dbReference>
<dbReference type="PROSITE" id="PS50222">
    <property type="entry name" value="EF_HAND_2"/>
    <property type="match status" value="2"/>
</dbReference>
<name>A0A8J6EVZ4_ELECQ</name>
<evidence type="ECO:0000256" key="3">
    <source>
        <dbReference type="ARBA" id="ARBA00022723"/>
    </source>
</evidence>
<dbReference type="Pfam" id="PF13499">
    <property type="entry name" value="EF-hand_7"/>
    <property type="match status" value="1"/>
</dbReference>
<feature type="domain" description="EF-hand" evidence="10">
    <location>
        <begin position="324"/>
        <end position="359"/>
    </location>
</feature>
<reference evidence="11" key="1">
    <citation type="thesis" date="2020" institute="ProQuest LLC" country="789 East Eisenhower Parkway, Ann Arbor, MI, USA">
        <title>Comparative Genomics and Chromosome Evolution.</title>
        <authorList>
            <person name="Mudd A.B."/>
        </authorList>
    </citation>
    <scope>NUCLEOTIDE SEQUENCE</scope>
    <source>
        <strain evidence="11">HN-11 Male</strain>
        <tissue evidence="11">Kidney and liver</tissue>
    </source>
</reference>
<dbReference type="Pfam" id="PF25325">
    <property type="entry name" value="EF-hand_EFHB_C"/>
    <property type="match status" value="1"/>
</dbReference>
<keyword evidence="9" id="KW-0966">Cell projection</keyword>